<gene>
    <name evidence="2" type="primary">secD_10</name>
    <name evidence="2" type="ORF">GALL_335770</name>
</gene>
<comment type="caution">
    <text evidence="2">The sequence shown here is derived from an EMBL/GenBank/DDBJ whole genome shotgun (WGS) entry which is preliminary data.</text>
</comment>
<organism evidence="2">
    <name type="scientific">mine drainage metagenome</name>
    <dbReference type="NCBI Taxonomy" id="410659"/>
    <lineage>
        <taxon>unclassified sequences</taxon>
        <taxon>metagenomes</taxon>
        <taxon>ecological metagenomes</taxon>
    </lineage>
</organism>
<sequence length="168" mass="16345">MPDRPSVLLVVCVAGATVLAGCGASDTTSAASGPSTLQFRLVTSSTAGPCHAPPLTSDAPGSACGESGTTTYQVGASLGQVTPTAVTYPGGTAATQVFSLELDQAGSVKLGDITSKAVGKQLAVLIDGRVFNAPTVGSPITGSSLRLATSTPAETAQVAAALHATATS</sequence>
<dbReference type="Gene3D" id="3.30.1360.200">
    <property type="match status" value="1"/>
</dbReference>
<feature type="domain" description="SecDF P1 head subdomain" evidence="1">
    <location>
        <begin position="96"/>
        <end position="165"/>
    </location>
</feature>
<evidence type="ECO:0000313" key="2">
    <source>
        <dbReference type="EMBL" id="OIQ84592.1"/>
    </source>
</evidence>
<name>A0A1J5QMF8_9ZZZZ</name>
<dbReference type="EMBL" id="MLJW01000606">
    <property type="protein sequence ID" value="OIQ84592.1"/>
    <property type="molecule type" value="Genomic_DNA"/>
</dbReference>
<protein>
    <submittedName>
        <fullName evidence="2">Protein translocase subunit SecD</fullName>
    </submittedName>
</protein>
<dbReference type="PROSITE" id="PS51257">
    <property type="entry name" value="PROKAR_LIPOPROTEIN"/>
    <property type="match status" value="1"/>
</dbReference>
<dbReference type="Pfam" id="PF22599">
    <property type="entry name" value="SecDF_P1_head"/>
    <property type="match status" value="1"/>
</dbReference>
<evidence type="ECO:0000259" key="1">
    <source>
        <dbReference type="Pfam" id="PF22599"/>
    </source>
</evidence>
<proteinExistence type="predicted"/>
<dbReference type="InterPro" id="IPR054384">
    <property type="entry name" value="SecDF_P1_head"/>
</dbReference>
<reference evidence="2" key="1">
    <citation type="submission" date="2016-10" db="EMBL/GenBank/DDBJ databases">
        <title>Sequence of Gallionella enrichment culture.</title>
        <authorList>
            <person name="Poehlein A."/>
            <person name="Muehling M."/>
            <person name="Daniel R."/>
        </authorList>
    </citation>
    <scope>NUCLEOTIDE SEQUENCE</scope>
</reference>
<accession>A0A1J5QMF8</accession>
<dbReference type="AlphaFoldDB" id="A0A1J5QMF8"/>